<name>A0A7J6II04_COLFN</name>
<dbReference type="GeneID" id="90980390"/>
<dbReference type="Proteomes" id="UP000011096">
    <property type="component" value="Unassembled WGS sequence"/>
</dbReference>
<organism evidence="1 2">
    <name type="scientific">Colletotrichum fructicola (strain Nara gc5)</name>
    <name type="common">Anthracnose fungus</name>
    <name type="synonym">Colletotrichum gloeosporioides (strain Nara gc5)</name>
    <dbReference type="NCBI Taxonomy" id="1213859"/>
    <lineage>
        <taxon>Eukaryota</taxon>
        <taxon>Fungi</taxon>
        <taxon>Dikarya</taxon>
        <taxon>Ascomycota</taxon>
        <taxon>Pezizomycotina</taxon>
        <taxon>Sordariomycetes</taxon>
        <taxon>Hypocreomycetidae</taxon>
        <taxon>Glomerellales</taxon>
        <taxon>Glomerellaceae</taxon>
        <taxon>Colletotrichum</taxon>
        <taxon>Colletotrichum gloeosporioides species complex</taxon>
    </lineage>
</organism>
<evidence type="ECO:0000313" key="2">
    <source>
        <dbReference type="Proteomes" id="UP000011096"/>
    </source>
</evidence>
<sequence length="92" mass="10376">MMRLGRAGYTTALAQVRTEQPADERIQPPRLTVCNQWKSSCPFNHSFQQSRRLLKARCPATGVYGFFYARSENTDAEMNAKDCESKGLGVVM</sequence>
<protein>
    <submittedName>
        <fullName evidence="1">Uncharacterized protein</fullName>
    </submittedName>
</protein>
<reference evidence="1 2" key="1">
    <citation type="submission" date="2012-08" db="EMBL/GenBank/DDBJ databases">
        <authorList>
            <person name="Gan P.H.P."/>
            <person name="Ikeda K."/>
            <person name="Irieda H."/>
            <person name="Narusaka M."/>
            <person name="O'Connell R.J."/>
            <person name="Narusaka Y."/>
            <person name="Takano Y."/>
            <person name="Kubo Y."/>
            <person name="Shirasu K."/>
        </authorList>
    </citation>
    <scope>NUCLEOTIDE SEQUENCE [LARGE SCALE GENOMIC DNA]</scope>
    <source>
        <strain evidence="1 2">Nara gc5</strain>
    </source>
</reference>
<accession>A0A7J6II04</accession>
<keyword evidence="2" id="KW-1185">Reference proteome</keyword>
<gene>
    <name evidence="1" type="ORF">CGGC5_v014833</name>
</gene>
<evidence type="ECO:0000313" key="1">
    <source>
        <dbReference type="EMBL" id="KAF4475970.1"/>
    </source>
</evidence>
<dbReference type="EMBL" id="ANPB02000009">
    <property type="protein sequence ID" value="KAF4475970.1"/>
    <property type="molecule type" value="Genomic_DNA"/>
</dbReference>
<dbReference type="RefSeq" id="XP_066007363.1">
    <property type="nucleotide sequence ID" value="XM_066153160.1"/>
</dbReference>
<comment type="caution">
    <text evidence="1">The sequence shown here is derived from an EMBL/GenBank/DDBJ whole genome shotgun (WGS) entry which is preliminary data.</text>
</comment>
<reference evidence="1 2" key="2">
    <citation type="submission" date="2020-04" db="EMBL/GenBank/DDBJ databases">
        <title>Genome sequencing and assembly of multiple isolates from the Colletotrichum gloeosporioides species complex.</title>
        <authorList>
            <person name="Gan P."/>
            <person name="Shirasu K."/>
        </authorList>
    </citation>
    <scope>NUCLEOTIDE SEQUENCE [LARGE SCALE GENOMIC DNA]</scope>
    <source>
        <strain evidence="1 2">Nara gc5</strain>
    </source>
</reference>
<dbReference type="InParanoid" id="A0A7J6II04"/>
<dbReference type="AlphaFoldDB" id="A0A7J6II04"/>
<proteinExistence type="predicted"/>